<dbReference type="EMBL" id="CABFNB010000009">
    <property type="protein sequence ID" value="VTZ59375.1"/>
    <property type="molecule type" value="Genomic_DNA"/>
</dbReference>
<dbReference type="PANTHER" id="PTHR42748">
    <property type="entry name" value="NITROGEN METABOLITE REPRESSION PROTEIN NMRA FAMILY MEMBER"/>
    <property type="match status" value="1"/>
</dbReference>
<protein>
    <submittedName>
        <fullName evidence="3">LysR family transcriptional regulator</fullName>
    </submittedName>
</protein>
<dbReference type="RefSeq" id="WP_180161294.1">
    <property type="nucleotide sequence ID" value="NZ_CABFNB010000009.1"/>
</dbReference>
<dbReference type="Pfam" id="PF13460">
    <property type="entry name" value="NAD_binding_10"/>
    <property type="match status" value="1"/>
</dbReference>
<dbReference type="InterPro" id="IPR036291">
    <property type="entry name" value="NAD(P)-bd_dom_sf"/>
</dbReference>
<dbReference type="Gene3D" id="3.40.50.720">
    <property type="entry name" value="NAD(P)-binding Rossmann-like Domain"/>
    <property type="match status" value="1"/>
</dbReference>
<dbReference type="SUPFAM" id="SSF51735">
    <property type="entry name" value="NAD(P)-binding Rossmann-fold domains"/>
    <property type="match status" value="1"/>
</dbReference>
<feature type="domain" description="NAD(P)-binding" evidence="2">
    <location>
        <begin position="17"/>
        <end position="132"/>
    </location>
</feature>
<keyword evidence="1" id="KW-0521">NADP</keyword>
<gene>
    <name evidence="3" type="ORF">EMEDMD4_1060057</name>
</gene>
<reference evidence="3" key="1">
    <citation type="submission" date="2019-06" db="EMBL/GenBank/DDBJ databases">
        <authorList>
            <person name="Le Quere A."/>
            <person name="Colella S."/>
        </authorList>
    </citation>
    <scope>NUCLEOTIDE SEQUENCE</scope>
    <source>
        <strain evidence="3">EmedicaeMD41</strain>
    </source>
</reference>
<proteinExistence type="predicted"/>
<dbReference type="AlphaFoldDB" id="A0A508WP56"/>
<dbReference type="Proteomes" id="UP000507954">
    <property type="component" value="Unassembled WGS sequence"/>
</dbReference>
<sequence length="250" mass="26268">MKVVVVGASGMMGSKIVRALERAGQNVGEASSRSGIDVLRGDGLDAAFANADVVIDATNHGSFGDGDALAFFKQAGRNLLKAAKLAGVRHYLALSVVGAERLVENDYFRAKLVQENIVRASGVPHTIVRSTQFFEFFGSIVNSSAADDSLRVANLRLQPISADEAAGLIAKLATGKPINSVLEVGGPEPMELLDIARELLTATEDARPVASDPDVAYFGVSLAPESLLPAGTGISGELSFHDWLSRTVYA</sequence>
<organism evidence="3">
    <name type="scientific">Sinorhizobium medicae</name>
    <dbReference type="NCBI Taxonomy" id="110321"/>
    <lineage>
        <taxon>Bacteria</taxon>
        <taxon>Pseudomonadati</taxon>
        <taxon>Pseudomonadota</taxon>
        <taxon>Alphaproteobacteria</taxon>
        <taxon>Hyphomicrobiales</taxon>
        <taxon>Rhizobiaceae</taxon>
        <taxon>Sinorhizobium/Ensifer group</taxon>
        <taxon>Sinorhizobium</taxon>
    </lineage>
</organism>
<dbReference type="InterPro" id="IPR051164">
    <property type="entry name" value="NmrA-like_oxidored"/>
</dbReference>
<accession>A0A508WP56</accession>
<evidence type="ECO:0000256" key="1">
    <source>
        <dbReference type="ARBA" id="ARBA00022857"/>
    </source>
</evidence>
<name>A0A508WP56_9HYPH</name>
<dbReference type="InterPro" id="IPR016040">
    <property type="entry name" value="NAD(P)-bd_dom"/>
</dbReference>
<evidence type="ECO:0000259" key="2">
    <source>
        <dbReference type="Pfam" id="PF13460"/>
    </source>
</evidence>
<dbReference type="PANTHER" id="PTHR42748:SF3">
    <property type="entry name" value="BLL4366 PROTEIN"/>
    <property type="match status" value="1"/>
</dbReference>
<evidence type="ECO:0000313" key="3">
    <source>
        <dbReference type="EMBL" id="VTZ59375.1"/>
    </source>
</evidence>